<protein>
    <submittedName>
        <fullName evidence="1">Uncharacterized protein</fullName>
    </submittedName>
</protein>
<dbReference type="AlphaFoldDB" id="A0A7J6QMM3"/>
<dbReference type="Gene3D" id="3.30.2350.20">
    <property type="entry name" value="TruD, catalytic domain"/>
    <property type="match status" value="1"/>
</dbReference>
<dbReference type="Proteomes" id="UP000574390">
    <property type="component" value="Unassembled WGS sequence"/>
</dbReference>
<gene>
    <name evidence="1" type="ORF">FOZ62_029713</name>
</gene>
<sequence>METLKSSSGGSPLEGALRTYQDGRFWNICVNQANPSWKWNISAAERVARSERVEAGDVVLDDEGRLRRVTADLVDEFPSTSLMLPRASLSAEGPSSAVRPAGERDHRFIGEVWADRLVEGDGDSVEAYVATDTRFRGNVRYRPIVVAPRDARLHFELVPTSDVAPPKRNAIITFTLPPGASGMAFHKELTGGTMSVGKER</sequence>
<organism evidence="1 2">
    <name type="scientific">Perkinsus olseni</name>
    <name type="common">Perkinsus atlanticus</name>
    <dbReference type="NCBI Taxonomy" id="32597"/>
    <lineage>
        <taxon>Eukaryota</taxon>
        <taxon>Sar</taxon>
        <taxon>Alveolata</taxon>
        <taxon>Perkinsozoa</taxon>
        <taxon>Perkinsea</taxon>
        <taxon>Perkinsida</taxon>
        <taxon>Perkinsidae</taxon>
        <taxon>Perkinsus</taxon>
    </lineage>
</organism>
<name>A0A7J6QMM3_PEROL</name>
<reference evidence="1 2" key="1">
    <citation type="submission" date="2020-04" db="EMBL/GenBank/DDBJ databases">
        <title>Perkinsus olseni comparative genomics.</title>
        <authorList>
            <person name="Bogema D.R."/>
        </authorList>
    </citation>
    <scope>NUCLEOTIDE SEQUENCE [LARGE SCALE GENOMIC DNA]</scope>
    <source>
        <strain evidence="1">ATCC PRA-205</strain>
    </source>
</reference>
<dbReference type="InterPro" id="IPR042214">
    <property type="entry name" value="TruD_catalytic"/>
</dbReference>
<accession>A0A7J6QMM3</accession>
<dbReference type="EMBL" id="JABANM010028486">
    <property type="protein sequence ID" value="KAF4709645.1"/>
    <property type="molecule type" value="Genomic_DNA"/>
</dbReference>
<comment type="caution">
    <text evidence="1">The sequence shown here is derived from an EMBL/GenBank/DDBJ whole genome shotgun (WGS) entry which is preliminary data.</text>
</comment>
<evidence type="ECO:0000313" key="1">
    <source>
        <dbReference type="EMBL" id="KAF4709645.1"/>
    </source>
</evidence>
<evidence type="ECO:0000313" key="2">
    <source>
        <dbReference type="Proteomes" id="UP000574390"/>
    </source>
</evidence>
<proteinExistence type="predicted"/>